<accession>A0ABM9FUZ9</accession>
<evidence type="ECO:0000256" key="1">
    <source>
        <dbReference type="SAM" id="Coils"/>
    </source>
</evidence>
<protein>
    <submittedName>
        <fullName evidence="2">Uncharacterized protein</fullName>
    </submittedName>
</protein>
<dbReference type="EMBL" id="CALYLO010000001">
    <property type="protein sequence ID" value="CAH8242971.1"/>
    <property type="molecule type" value="Genomic_DNA"/>
</dbReference>
<gene>
    <name evidence="2" type="ORF">WJ0W_000180</name>
</gene>
<dbReference type="Proteomes" id="UP001154322">
    <property type="component" value="Unassembled WGS sequence"/>
</dbReference>
<comment type="caution">
    <text evidence="2">The sequence shown here is derived from an EMBL/GenBank/DDBJ whole genome shotgun (WGS) entry which is preliminary data.</text>
</comment>
<reference evidence="2" key="1">
    <citation type="submission" date="2022-06" db="EMBL/GenBank/DDBJ databases">
        <authorList>
            <person name="Dietemann V."/>
            <person name="Ory F."/>
            <person name="Dainat B."/>
            <person name="Oberhansli S."/>
        </authorList>
    </citation>
    <scope>NUCLEOTIDE SEQUENCE</scope>
    <source>
        <strain evidence="2">Ena-SAMPLE-TAB-26-04-2022-14:26:32:270-5432</strain>
    </source>
</reference>
<evidence type="ECO:0000313" key="3">
    <source>
        <dbReference type="Proteomes" id="UP001154322"/>
    </source>
</evidence>
<feature type="coiled-coil region" evidence="1">
    <location>
        <begin position="38"/>
        <end position="65"/>
    </location>
</feature>
<proteinExistence type="predicted"/>
<keyword evidence="3" id="KW-1185">Reference proteome</keyword>
<organism evidence="2 3">
    <name type="scientific">Paenibacillus melissococcoides</name>
    <dbReference type="NCBI Taxonomy" id="2912268"/>
    <lineage>
        <taxon>Bacteria</taxon>
        <taxon>Bacillati</taxon>
        <taxon>Bacillota</taxon>
        <taxon>Bacilli</taxon>
        <taxon>Bacillales</taxon>
        <taxon>Paenibacillaceae</taxon>
        <taxon>Paenibacillus</taxon>
    </lineage>
</organism>
<sequence>MVLKKGVLYRSMVLLLVVVMVMGFSSPYVAQASESMYSAEEMREINKIQEELRFYFEEVGELTEQGYVVKNEKLFQDRLNAGESSALEISEFIKINYYSGAADIQPMGVADFGKCVVNKFVDSYGTIARQFLTGAIFTYIKNKEYDLAARLITKTLVKAGFKVNAVGIAAEAALYGWQCRGKL</sequence>
<name>A0ABM9FUZ9_9BACL</name>
<dbReference type="RefSeq" id="WP_249725278.1">
    <property type="nucleotide sequence ID" value="NZ_AP031286.1"/>
</dbReference>
<evidence type="ECO:0000313" key="2">
    <source>
        <dbReference type="EMBL" id="CAH8242971.1"/>
    </source>
</evidence>
<keyword evidence="1" id="KW-0175">Coiled coil</keyword>